<proteinExistence type="predicted"/>
<dbReference type="RefSeq" id="WP_118334900.1">
    <property type="nucleotide sequence ID" value="NZ_AP025567.1"/>
</dbReference>
<evidence type="ECO:0000313" key="2">
    <source>
        <dbReference type="EMBL" id="RHJ88276.1"/>
    </source>
</evidence>
<keyword evidence="1" id="KW-0472">Membrane</keyword>
<sequence length="171" mass="19620">MTTIFENQCTYTYEYYLQLKRATLDKSFVNTCYSALVIITALGVLTVVKNWYTFTIAAVVALIFVLYRLIGTPIRLASFAAKKNRQVHGRDIETINHFYEDHLLAVNTLSRGKTNIKYEEVRTLMQSKNLFIIGMDKGLVLLIDKNGFLKGTVEDFLIFMKEKCVNAEVKI</sequence>
<evidence type="ECO:0000256" key="1">
    <source>
        <dbReference type="SAM" id="Phobius"/>
    </source>
</evidence>
<accession>A0A415E3P9</accession>
<dbReference type="EMBL" id="QRMS01000002">
    <property type="protein sequence ID" value="RHJ88276.1"/>
    <property type="molecule type" value="Genomic_DNA"/>
</dbReference>
<feature type="transmembrane region" description="Helical" evidence="1">
    <location>
        <begin position="51"/>
        <end position="70"/>
    </location>
</feature>
<dbReference type="OrthoDB" id="9904300at2"/>
<protein>
    <submittedName>
        <fullName evidence="2">YcxB family protein</fullName>
    </submittedName>
</protein>
<evidence type="ECO:0000313" key="3">
    <source>
        <dbReference type="Proteomes" id="UP000284841"/>
    </source>
</evidence>
<organism evidence="2 3">
    <name type="scientific">Emergencia timonensis</name>
    <dbReference type="NCBI Taxonomy" id="1776384"/>
    <lineage>
        <taxon>Bacteria</taxon>
        <taxon>Bacillati</taxon>
        <taxon>Bacillota</taxon>
        <taxon>Clostridia</taxon>
        <taxon>Peptostreptococcales</taxon>
        <taxon>Anaerovoracaceae</taxon>
        <taxon>Emergencia</taxon>
    </lineage>
</organism>
<comment type="caution">
    <text evidence="2">The sequence shown here is derived from an EMBL/GenBank/DDBJ whole genome shotgun (WGS) entry which is preliminary data.</text>
</comment>
<feature type="transmembrane region" description="Helical" evidence="1">
    <location>
        <begin position="27"/>
        <end position="45"/>
    </location>
</feature>
<gene>
    <name evidence="2" type="ORF">DW099_07660</name>
</gene>
<dbReference type="AlphaFoldDB" id="A0A415E3P9"/>
<keyword evidence="3" id="KW-1185">Reference proteome</keyword>
<reference evidence="2 3" key="1">
    <citation type="submission" date="2018-08" db="EMBL/GenBank/DDBJ databases">
        <title>A genome reference for cultivated species of the human gut microbiota.</title>
        <authorList>
            <person name="Zou Y."/>
            <person name="Xue W."/>
            <person name="Luo G."/>
        </authorList>
    </citation>
    <scope>NUCLEOTIDE SEQUENCE [LARGE SCALE GENOMIC DNA]</scope>
    <source>
        <strain evidence="2 3">AM07-24</strain>
    </source>
</reference>
<name>A0A415E3P9_9FIRM</name>
<dbReference type="Proteomes" id="UP000284841">
    <property type="component" value="Unassembled WGS sequence"/>
</dbReference>
<dbReference type="STRING" id="1776384.GCA_900086585_03867"/>
<keyword evidence="1" id="KW-1133">Transmembrane helix</keyword>
<keyword evidence="1" id="KW-0812">Transmembrane</keyword>